<feature type="region of interest" description="Disordered" evidence="1">
    <location>
        <begin position="1"/>
        <end position="24"/>
    </location>
</feature>
<feature type="compositionally biased region" description="Basic and acidic residues" evidence="1">
    <location>
        <begin position="201"/>
        <end position="222"/>
    </location>
</feature>
<evidence type="ECO:0000256" key="1">
    <source>
        <dbReference type="SAM" id="MobiDB-lite"/>
    </source>
</evidence>
<evidence type="ECO:0000256" key="2">
    <source>
        <dbReference type="SAM" id="Phobius"/>
    </source>
</evidence>
<feature type="compositionally biased region" description="Acidic residues" evidence="1">
    <location>
        <begin position="90"/>
        <end position="105"/>
    </location>
</feature>
<evidence type="ECO:0000313" key="4">
    <source>
        <dbReference type="Proteomes" id="UP000006757"/>
    </source>
</evidence>
<protein>
    <submittedName>
        <fullName evidence="3">Uncharacterized protein</fullName>
    </submittedName>
</protein>
<organism evidence="3 4">
    <name type="scientific">Trichosporon asahii var. asahii (strain CBS 8904)</name>
    <name type="common">Yeast</name>
    <dbReference type="NCBI Taxonomy" id="1220162"/>
    <lineage>
        <taxon>Eukaryota</taxon>
        <taxon>Fungi</taxon>
        <taxon>Dikarya</taxon>
        <taxon>Basidiomycota</taxon>
        <taxon>Agaricomycotina</taxon>
        <taxon>Tremellomycetes</taxon>
        <taxon>Trichosporonales</taxon>
        <taxon>Trichosporonaceae</taxon>
        <taxon>Trichosporon</taxon>
    </lineage>
</organism>
<keyword evidence="4" id="KW-1185">Reference proteome</keyword>
<dbReference type="EMBL" id="AMBO01000241">
    <property type="protein sequence ID" value="EKD03712.1"/>
    <property type="molecule type" value="Genomic_DNA"/>
</dbReference>
<name>K1VWA7_TRIAC</name>
<feature type="region of interest" description="Disordered" evidence="1">
    <location>
        <begin position="175"/>
        <end position="228"/>
    </location>
</feature>
<dbReference type="eggNOG" id="ENOG502S81B">
    <property type="taxonomic scope" value="Eukaryota"/>
</dbReference>
<comment type="caution">
    <text evidence="3">The sequence shown here is derived from an EMBL/GenBank/DDBJ whole genome shotgun (WGS) entry which is preliminary data.</text>
</comment>
<feature type="region of interest" description="Disordered" evidence="1">
    <location>
        <begin position="74"/>
        <end position="107"/>
    </location>
</feature>
<accession>K1VWA7</accession>
<dbReference type="PANTHER" id="PTHR20961">
    <property type="entry name" value="GLYCOSYLTRANSFERASE"/>
    <property type="match status" value="1"/>
</dbReference>
<keyword evidence="2" id="KW-0472">Membrane</keyword>
<feature type="transmembrane region" description="Helical" evidence="2">
    <location>
        <begin position="29"/>
        <end position="48"/>
    </location>
</feature>
<dbReference type="PANTHER" id="PTHR20961:SF38">
    <property type="entry name" value="PROTEIN O-LINKED-MANNOSE BETA-1,4-N-ACETYLGLUCOSAMINYLTRANSFERASE 2"/>
    <property type="match status" value="1"/>
</dbReference>
<dbReference type="GO" id="GO:0035269">
    <property type="term" value="P:protein O-linked glycosylation via mannose"/>
    <property type="evidence" value="ECO:0007669"/>
    <property type="project" value="TreeGrafter"/>
</dbReference>
<dbReference type="HOGENOM" id="CLU_434243_0_0_1"/>
<keyword evidence="2" id="KW-0812">Transmembrane</keyword>
<evidence type="ECO:0000313" key="3">
    <source>
        <dbReference type="EMBL" id="EKD03712.1"/>
    </source>
</evidence>
<dbReference type="GO" id="GO:0097363">
    <property type="term" value="F:protein O-acetylglucosaminyltransferase activity"/>
    <property type="evidence" value="ECO:0007669"/>
    <property type="project" value="TreeGrafter"/>
</dbReference>
<keyword evidence="2" id="KW-1133">Transmembrane helix</keyword>
<dbReference type="GO" id="GO:0005783">
    <property type="term" value="C:endoplasmic reticulum"/>
    <property type="evidence" value="ECO:0007669"/>
    <property type="project" value="TreeGrafter"/>
</dbReference>
<dbReference type="InterPro" id="IPR007657">
    <property type="entry name" value="Glycosyltransferase_61"/>
</dbReference>
<feature type="compositionally biased region" description="Polar residues" evidence="1">
    <location>
        <begin position="182"/>
        <end position="200"/>
    </location>
</feature>
<gene>
    <name evidence="3" type="ORF">A1Q2_01938</name>
</gene>
<sequence>MTAEYTRVPSSPPSNGTRSPRPTASPRRWALRIVLALFGAVVLHYAVLGFRAQHMAPRPHVPVVTEDSDGIFAELVTGPSDSPSPPVDSSDFEQVAEGEATEEEDRLSAETLQILGSLPRGAYVKDMYPIRTMRAFLELAELEIKRAGVDTCRDRLGVPLITEWAKTGKAACRAPERGTGTELRSSITPADSEVTGTQARQGRDLARRAISTRSEEERDPREQGSITCLNPKDGRGSSWWAMGSYPCLSTGLQTWGNASRFATPLDCTLPRSRDKYALANLLDDRSEVQCKEWVNTTTFLVHRRDEWNPFHVAEDILTALLNLLIVGTADPSLAQERVQLAFSDEFAIAGNHYATLWDGIGAYSPRILELDPYADQTCFRRLIHGTAHSAPSILTVIPVHRFAGCASAITWAGSHYMRSLMGYLPPGLPSGSDEASESKSEADGGRKVIRVLFLSRLKLDKWFFRTRQYSHWRGTRHIYNEPALLDHLASEFAGMCSDGPCDFERIDDEPDRWLAPAASVSEDDVGTDAPVIRFSVLDPLLVPLETQVAYLAHTDVVIGAHGGALALTLFTAPGRGAMVELQVDEIYERNYHFKNLCYQLGRRYQELLVENTVDPGPVWDAVKEQVELLL</sequence>
<reference evidence="3 4" key="1">
    <citation type="journal article" date="2012" name="Eukaryot. Cell">
        <title>Genome sequence of the Trichosporon asahii environmental strain CBS 8904.</title>
        <authorList>
            <person name="Yang R.Y."/>
            <person name="Li H.T."/>
            <person name="Zhu H."/>
            <person name="Zhou G.P."/>
            <person name="Wang M."/>
            <person name="Wang L."/>
        </authorList>
    </citation>
    <scope>NUCLEOTIDE SEQUENCE [LARGE SCALE GENOMIC DNA]</scope>
    <source>
        <strain evidence="3 4">CBS 8904</strain>
    </source>
</reference>
<dbReference type="Proteomes" id="UP000006757">
    <property type="component" value="Unassembled WGS sequence"/>
</dbReference>
<dbReference type="OrthoDB" id="546212at2759"/>
<dbReference type="InParanoid" id="K1VWA7"/>
<proteinExistence type="predicted"/>
<dbReference type="AlphaFoldDB" id="K1VWA7"/>
<dbReference type="OMA" id="ITWAGSH"/>